<organism evidence="1 2">
    <name type="scientific">Aspergillus viridinutans</name>
    <dbReference type="NCBI Taxonomy" id="75553"/>
    <lineage>
        <taxon>Eukaryota</taxon>
        <taxon>Fungi</taxon>
        <taxon>Dikarya</taxon>
        <taxon>Ascomycota</taxon>
        <taxon>Pezizomycotina</taxon>
        <taxon>Eurotiomycetes</taxon>
        <taxon>Eurotiomycetidae</taxon>
        <taxon>Eurotiales</taxon>
        <taxon>Aspergillaceae</taxon>
        <taxon>Aspergillus</taxon>
        <taxon>Aspergillus subgen. Fumigati</taxon>
    </lineage>
</organism>
<gene>
    <name evidence="1" type="ORF">Aspvir_009505</name>
</gene>
<name>A0A9P3F8V1_ASPVI</name>
<dbReference type="AlphaFoldDB" id="A0A9P3F8V1"/>
<dbReference type="RefSeq" id="XP_043128582.1">
    <property type="nucleotide sequence ID" value="XM_043272647.1"/>
</dbReference>
<dbReference type="OrthoDB" id="3508621at2759"/>
<dbReference type="EMBL" id="BOPL01000008">
    <property type="protein sequence ID" value="GIK05396.1"/>
    <property type="molecule type" value="Genomic_DNA"/>
</dbReference>
<accession>A0A9P3F8V1</accession>
<proteinExistence type="predicted"/>
<evidence type="ECO:0000313" key="1">
    <source>
        <dbReference type="EMBL" id="GIK05396.1"/>
    </source>
</evidence>
<reference evidence="1 2" key="1">
    <citation type="submission" date="2021-02" db="EMBL/GenBank/DDBJ databases">
        <title>Pan-genome distribution and transcriptional activeness of fungal secondary metabolism genes in Aspergillus section Fumigati.</title>
        <authorList>
            <person name="Takahashi H."/>
            <person name="Umemura M."/>
            <person name="Ninomiya A."/>
            <person name="Kusuya Y."/>
            <person name="Urayama S."/>
            <person name="Shimizu M."/>
            <person name="Watanabe A."/>
            <person name="Kamei K."/>
            <person name="Yaguchi T."/>
            <person name="Hagiwara D."/>
        </authorList>
    </citation>
    <scope>NUCLEOTIDE SEQUENCE [LARGE SCALE GENOMIC DNA]</scope>
    <source>
        <strain evidence="1 2">IFM 47045</strain>
    </source>
</reference>
<dbReference type="Proteomes" id="UP000710440">
    <property type="component" value="Unassembled WGS sequence"/>
</dbReference>
<dbReference type="GeneID" id="66937487"/>
<sequence length="188" mass="21034">MKASHPTSPDEKEVNVHLVLLIQELVNLKRSSSIQCTVTRVRFVPKFGTQSYTAVVDGVVQSRRTDKVLSILEVKPTPRFGKQAPVQMQETAEAVGWLKHQSEGVPKLQEGSRLIIYQGKKEVFLTLAAPGARYVEYLARTVPTTTAEPEEFMKMQSFGPWSIKKETHLQSLCWALLAFLSAAEEVAH</sequence>
<comment type="caution">
    <text evidence="1">The sequence shown here is derived from an EMBL/GenBank/DDBJ whole genome shotgun (WGS) entry which is preliminary data.</text>
</comment>
<keyword evidence="2" id="KW-1185">Reference proteome</keyword>
<protein>
    <submittedName>
        <fullName evidence="1">Uncharacterized protein</fullName>
    </submittedName>
</protein>
<evidence type="ECO:0000313" key="2">
    <source>
        <dbReference type="Proteomes" id="UP000710440"/>
    </source>
</evidence>